<evidence type="ECO:0000256" key="1">
    <source>
        <dbReference type="ARBA" id="ARBA00023015"/>
    </source>
</evidence>
<dbReference type="InterPro" id="IPR009057">
    <property type="entry name" value="Homeodomain-like_sf"/>
</dbReference>
<dbReference type="Pfam" id="PF00440">
    <property type="entry name" value="TetR_N"/>
    <property type="match status" value="1"/>
</dbReference>
<dbReference type="SUPFAM" id="SSF48498">
    <property type="entry name" value="Tetracyclin repressor-like, C-terminal domain"/>
    <property type="match status" value="1"/>
</dbReference>
<keyword evidence="1" id="KW-0805">Transcription regulation</keyword>
<dbReference type="PANTHER" id="PTHR30055">
    <property type="entry name" value="HTH-TYPE TRANSCRIPTIONAL REGULATOR RUTR"/>
    <property type="match status" value="1"/>
</dbReference>
<evidence type="ECO:0000256" key="2">
    <source>
        <dbReference type="ARBA" id="ARBA00023125"/>
    </source>
</evidence>
<keyword evidence="2 4" id="KW-0238">DNA-binding</keyword>
<reference evidence="6" key="1">
    <citation type="submission" date="2023-06" db="EMBL/GenBank/DDBJ databases">
        <title>SYSU T00b26.</title>
        <authorList>
            <person name="Gao L."/>
            <person name="Fang B.-Z."/>
            <person name="Li W.-J."/>
        </authorList>
    </citation>
    <scope>NUCLEOTIDE SEQUENCE</scope>
    <source>
        <strain evidence="6">SYSU T00b26</strain>
    </source>
</reference>
<accession>A0ABT8FZ62</accession>
<keyword evidence="3" id="KW-0804">Transcription</keyword>
<dbReference type="PRINTS" id="PR00455">
    <property type="entry name" value="HTHTETR"/>
</dbReference>
<organism evidence="6 7">
    <name type="scientific">Demequina zhanjiangensis</name>
    <dbReference type="NCBI Taxonomy" id="3051659"/>
    <lineage>
        <taxon>Bacteria</taxon>
        <taxon>Bacillati</taxon>
        <taxon>Actinomycetota</taxon>
        <taxon>Actinomycetes</taxon>
        <taxon>Micrococcales</taxon>
        <taxon>Demequinaceae</taxon>
        <taxon>Demequina</taxon>
    </lineage>
</organism>
<name>A0ABT8FZ62_9MICO</name>
<proteinExistence type="predicted"/>
<dbReference type="PANTHER" id="PTHR30055:SF234">
    <property type="entry name" value="HTH-TYPE TRANSCRIPTIONAL REGULATOR BETI"/>
    <property type="match status" value="1"/>
</dbReference>
<dbReference type="Proteomes" id="UP001172738">
    <property type="component" value="Unassembled WGS sequence"/>
</dbReference>
<evidence type="ECO:0000313" key="6">
    <source>
        <dbReference type="EMBL" id="MDN4472181.1"/>
    </source>
</evidence>
<evidence type="ECO:0000313" key="7">
    <source>
        <dbReference type="Proteomes" id="UP001172738"/>
    </source>
</evidence>
<dbReference type="EMBL" id="JAUHPV010000002">
    <property type="protein sequence ID" value="MDN4472181.1"/>
    <property type="molecule type" value="Genomic_DNA"/>
</dbReference>
<feature type="DNA-binding region" description="H-T-H motif" evidence="4">
    <location>
        <begin position="40"/>
        <end position="59"/>
    </location>
</feature>
<feature type="domain" description="HTH tetR-type" evidence="5">
    <location>
        <begin position="17"/>
        <end position="77"/>
    </location>
</feature>
<dbReference type="RefSeq" id="WP_301126545.1">
    <property type="nucleotide sequence ID" value="NZ_JAUHPV010000002.1"/>
</dbReference>
<protein>
    <submittedName>
        <fullName evidence="6">Helix-turn-helix domain-containing protein</fullName>
    </submittedName>
</protein>
<dbReference type="SUPFAM" id="SSF46689">
    <property type="entry name" value="Homeodomain-like"/>
    <property type="match status" value="1"/>
</dbReference>
<keyword evidence="7" id="KW-1185">Reference proteome</keyword>
<dbReference type="PROSITE" id="PS50977">
    <property type="entry name" value="HTH_TETR_2"/>
    <property type="match status" value="1"/>
</dbReference>
<gene>
    <name evidence="6" type="ORF">QQX04_04145</name>
</gene>
<dbReference type="InterPro" id="IPR001647">
    <property type="entry name" value="HTH_TetR"/>
</dbReference>
<dbReference type="Gene3D" id="1.10.357.10">
    <property type="entry name" value="Tetracycline Repressor, domain 2"/>
    <property type="match status" value="1"/>
</dbReference>
<evidence type="ECO:0000259" key="5">
    <source>
        <dbReference type="PROSITE" id="PS50977"/>
    </source>
</evidence>
<dbReference type="InterPro" id="IPR036271">
    <property type="entry name" value="Tet_transcr_reg_TetR-rel_C_sf"/>
</dbReference>
<sequence length="194" mass="21503">MSTAEPRVRRGPYAKSRERRAEVLHAAIAVFGAKGYNGASMREVARELGMSLTAVTHHFGNKVGLLEAVLEETDRQGEDVDMSQGLVDWATNLAERNLARPELLRVLAIVAAEASSPEHPAHEWVVQRYDRIRALVMELVLEDQRAGRIAASHDPSYVVDSALALWDGLQLQWLIDPKVDMVSRLNFALKALVA</sequence>
<comment type="caution">
    <text evidence="6">The sequence shown here is derived from an EMBL/GenBank/DDBJ whole genome shotgun (WGS) entry which is preliminary data.</text>
</comment>
<evidence type="ECO:0000256" key="4">
    <source>
        <dbReference type="PROSITE-ProRule" id="PRU00335"/>
    </source>
</evidence>
<evidence type="ECO:0000256" key="3">
    <source>
        <dbReference type="ARBA" id="ARBA00023163"/>
    </source>
</evidence>
<dbReference type="InterPro" id="IPR050109">
    <property type="entry name" value="HTH-type_TetR-like_transc_reg"/>
</dbReference>